<accession>A0A0F9NV92</accession>
<proteinExistence type="predicted"/>
<dbReference type="AlphaFoldDB" id="A0A0F9NV92"/>
<sequence length="81" mass="9571">MMDKSVAQKIDRIKNGIADDTDVIRDLLELALTSLPYSYHEHDNSWAWCWEELSNDAQEYVLEVHSLISLYLKWKKETNNE</sequence>
<evidence type="ECO:0000313" key="1">
    <source>
        <dbReference type="EMBL" id="KKM92760.1"/>
    </source>
</evidence>
<dbReference type="EMBL" id="LAZR01006352">
    <property type="protein sequence ID" value="KKM92760.1"/>
    <property type="molecule type" value="Genomic_DNA"/>
</dbReference>
<gene>
    <name evidence="1" type="ORF">LCGC14_1215320</name>
</gene>
<comment type="caution">
    <text evidence="1">The sequence shown here is derived from an EMBL/GenBank/DDBJ whole genome shotgun (WGS) entry which is preliminary data.</text>
</comment>
<name>A0A0F9NV92_9ZZZZ</name>
<protein>
    <submittedName>
        <fullName evidence="1">Uncharacterized protein</fullName>
    </submittedName>
</protein>
<reference evidence="1" key="1">
    <citation type="journal article" date="2015" name="Nature">
        <title>Complex archaea that bridge the gap between prokaryotes and eukaryotes.</title>
        <authorList>
            <person name="Spang A."/>
            <person name="Saw J.H."/>
            <person name="Jorgensen S.L."/>
            <person name="Zaremba-Niedzwiedzka K."/>
            <person name="Martijn J."/>
            <person name="Lind A.E."/>
            <person name="van Eijk R."/>
            <person name="Schleper C."/>
            <person name="Guy L."/>
            <person name="Ettema T.J."/>
        </authorList>
    </citation>
    <scope>NUCLEOTIDE SEQUENCE</scope>
</reference>
<organism evidence="1">
    <name type="scientific">marine sediment metagenome</name>
    <dbReference type="NCBI Taxonomy" id="412755"/>
    <lineage>
        <taxon>unclassified sequences</taxon>
        <taxon>metagenomes</taxon>
        <taxon>ecological metagenomes</taxon>
    </lineage>
</organism>